<comment type="caution">
    <text evidence="9">The sequence shown here is derived from an EMBL/GenBank/DDBJ whole genome shotgun (WGS) entry which is preliminary data.</text>
</comment>
<protein>
    <recommendedName>
        <fullName evidence="6">Reticulon-like protein</fullName>
    </recommendedName>
</protein>
<evidence type="ECO:0000256" key="4">
    <source>
        <dbReference type="ARBA" id="ARBA00022989"/>
    </source>
</evidence>
<feature type="transmembrane region" description="Helical" evidence="6">
    <location>
        <begin position="229"/>
        <end position="246"/>
    </location>
</feature>
<evidence type="ECO:0000313" key="9">
    <source>
        <dbReference type="EMBL" id="KAF2874619.1"/>
    </source>
</evidence>
<evidence type="ECO:0000256" key="7">
    <source>
        <dbReference type="SAM" id="MobiDB-lite"/>
    </source>
</evidence>
<dbReference type="AlphaFoldDB" id="A0A7C8MCZ6"/>
<reference evidence="9 10" key="1">
    <citation type="submission" date="2020-01" db="EMBL/GenBank/DDBJ databases">
        <authorList>
            <consortium name="DOE Joint Genome Institute"/>
            <person name="Haridas S."/>
            <person name="Albert R."/>
            <person name="Binder M."/>
            <person name="Bloem J."/>
            <person name="Labutti K."/>
            <person name="Salamov A."/>
            <person name="Andreopoulos B."/>
            <person name="Baker S.E."/>
            <person name="Barry K."/>
            <person name="Bills G."/>
            <person name="Bluhm B.H."/>
            <person name="Cannon C."/>
            <person name="Castanera R."/>
            <person name="Culley D.E."/>
            <person name="Daum C."/>
            <person name="Ezra D."/>
            <person name="Gonzalez J.B."/>
            <person name="Henrissat B."/>
            <person name="Kuo A."/>
            <person name="Liang C."/>
            <person name="Lipzen A."/>
            <person name="Lutzoni F."/>
            <person name="Magnuson J."/>
            <person name="Mondo S."/>
            <person name="Nolan M."/>
            <person name="Ohm R."/>
            <person name="Pangilinan J."/>
            <person name="Park H.-J.H."/>
            <person name="Ramirez L."/>
            <person name="Alfaro M."/>
            <person name="Sun H."/>
            <person name="Tritt A."/>
            <person name="Yoshinaga Y."/>
            <person name="Zwiers L.-H.L."/>
            <person name="Turgeon B.G."/>
            <person name="Goodwin S.B."/>
            <person name="Spatafora J.W."/>
            <person name="Crous P.W."/>
            <person name="Grigoriev I.V."/>
        </authorList>
    </citation>
    <scope>NUCLEOTIDE SEQUENCE [LARGE SCALE GENOMIC DNA]</scope>
    <source>
        <strain evidence="9 10">CBS 611.86</strain>
    </source>
</reference>
<dbReference type="EMBL" id="JAADJZ010000006">
    <property type="protein sequence ID" value="KAF2874619.1"/>
    <property type="molecule type" value="Genomic_DNA"/>
</dbReference>
<feature type="transmembrane region" description="Helical" evidence="6">
    <location>
        <begin position="252"/>
        <end position="270"/>
    </location>
</feature>
<organism evidence="9 10">
    <name type="scientific">Massariosphaeria phaeospora</name>
    <dbReference type="NCBI Taxonomy" id="100035"/>
    <lineage>
        <taxon>Eukaryota</taxon>
        <taxon>Fungi</taxon>
        <taxon>Dikarya</taxon>
        <taxon>Ascomycota</taxon>
        <taxon>Pezizomycotina</taxon>
        <taxon>Dothideomycetes</taxon>
        <taxon>Pleosporomycetidae</taxon>
        <taxon>Pleosporales</taxon>
        <taxon>Pleosporales incertae sedis</taxon>
        <taxon>Massariosphaeria</taxon>
    </lineage>
</organism>
<sequence length="365" mass="40071">MSEAPHLELRNTDMPDLGSLAPTNAPIADNYTNGKSSRQSNGGANLEGAKNSMLDSARSAMDSVSNHPTTQSFKDTVNNGPLAQNVKAEGAKTRGEFADLANARTTPDQPAATGQPLTHYHSLFYRLLSWKNPRATAIAFAASVIFIFAARYLNVIRYIFKGLWVVLGSTAAAEIAGKATMGRGLTSQFRPRKYFTIPKASLERLTDDVEQFINFFVIESQRILFAENVYTTTAAFFASLISYFLIKFVPLWGLALIATTVAYLAPLIYIKNQEVIDAQLEKGYHLFSQQATQLKDLASQHTGNAAKTVQGYTKEYTSKAQDTINSYRGRSTSPEVKKEDFPAAPKHDLDSEKDAVHPPTAEPAF</sequence>
<keyword evidence="4 6" id="KW-1133">Transmembrane helix</keyword>
<dbReference type="Proteomes" id="UP000481861">
    <property type="component" value="Unassembled WGS sequence"/>
</dbReference>
<feature type="compositionally biased region" description="Basic and acidic residues" evidence="7">
    <location>
        <begin position="335"/>
        <end position="356"/>
    </location>
</feature>
<evidence type="ECO:0000256" key="3">
    <source>
        <dbReference type="ARBA" id="ARBA00022824"/>
    </source>
</evidence>
<gene>
    <name evidence="9" type="ORF">BDV95DRAFT_566602</name>
</gene>
<feature type="domain" description="Reticulon" evidence="8">
    <location>
        <begin position="124"/>
        <end position="321"/>
    </location>
</feature>
<evidence type="ECO:0000313" key="10">
    <source>
        <dbReference type="Proteomes" id="UP000481861"/>
    </source>
</evidence>
<feature type="compositionally biased region" description="Polar residues" evidence="7">
    <location>
        <begin position="30"/>
        <end position="43"/>
    </location>
</feature>
<comment type="subcellular location">
    <subcellularLocation>
        <location evidence="1 6">Endoplasmic reticulum membrane</location>
        <topology evidence="1 6">Multi-pass membrane protein</topology>
    </subcellularLocation>
</comment>
<keyword evidence="5 6" id="KW-0472">Membrane</keyword>
<feature type="region of interest" description="Disordered" evidence="7">
    <location>
        <begin position="323"/>
        <end position="365"/>
    </location>
</feature>
<dbReference type="Pfam" id="PF02453">
    <property type="entry name" value="Reticulon"/>
    <property type="match status" value="1"/>
</dbReference>
<keyword evidence="2 6" id="KW-0812">Transmembrane</keyword>
<dbReference type="OrthoDB" id="567788at2759"/>
<feature type="compositionally biased region" description="Polar residues" evidence="7">
    <location>
        <begin position="323"/>
        <end position="334"/>
    </location>
</feature>
<keyword evidence="3 6" id="KW-0256">Endoplasmic reticulum</keyword>
<dbReference type="GO" id="GO:0005789">
    <property type="term" value="C:endoplasmic reticulum membrane"/>
    <property type="evidence" value="ECO:0007669"/>
    <property type="project" value="UniProtKB-SubCell"/>
</dbReference>
<feature type="region of interest" description="Disordered" evidence="7">
    <location>
        <begin position="1"/>
        <end position="80"/>
    </location>
</feature>
<evidence type="ECO:0000256" key="1">
    <source>
        <dbReference type="ARBA" id="ARBA00004477"/>
    </source>
</evidence>
<dbReference type="PROSITE" id="PS50845">
    <property type="entry name" value="RETICULON"/>
    <property type="match status" value="1"/>
</dbReference>
<evidence type="ECO:0000256" key="6">
    <source>
        <dbReference type="RuleBase" id="RU363132"/>
    </source>
</evidence>
<name>A0A7C8MCZ6_9PLEO</name>
<proteinExistence type="predicted"/>
<feature type="compositionally biased region" description="Polar residues" evidence="7">
    <location>
        <begin position="62"/>
        <end position="80"/>
    </location>
</feature>
<evidence type="ECO:0000256" key="5">
    <source>
        <dbReference type="ARBA" id="ARBA00023136"/>
    </source>
</evidence>
<evidence type="ECO:0000259" key="8">
    <source>
        <dbReference type="PROSITE" id="PS50845"/>
    </source>
</evidence>
<feature type="compositionally biased region" description="Basic and acidic residues" evidence="7">
    <location>
        <begin position="1"/>
        <end position="13"/>
    </location>
</feature>
<dbReference type="InterPro" id="IPR003388">
    <property type="entry name" value="Reticulon"/>
</dbReference>
<accession>A0A7C8MCZ6</accession>
<keyword evidence="10" id="KW-1185">Reference proteome</keyword>
<feature type="transmembrane region" description="Helical" evidence="6">
    <location>
        <begin position="135"/>
        <end position="153"/>
    </location>
</feature>
<evidence type="ECO:0000256" key="2">
    <source>
        <dbReference type="ARBA" id="ARBA00022692"/>
    </source>
</evidence>